<evidence type="ECO:0000256" key="4">
    <source>
        <dbReference type="ARBA" id="ARBA00022963"/>
    </source>
</evidence>
<dbReference type="PROSITE" id="PS50008">
    <property type="entry name" value="PIPLC_Y_DOMAIN"/>
    <property type="match status" value="1"/>
</dbReference>
<dbReference type="Pfam" id="PF00388">
    <property type="entry name" value="PI-PLC-X"/>
    <property type="match status" value="1"/>
</dbReference>
<evidence type="ECO:0000256" key="7">
    <source>
        <dbReference type="RuleBase" id="RU361133"/>
    </source>
</evidence>
<dbReference type="Gene3D" id="1.10.238.10">
    <property type="entry name" value="EF-hand"/>
    <property type="match status" value="2"/>
</dbReference>
<feature type="region of interest" description="Disordered" evidence="8">
    <location>
        <begin position="588"/>
        <end position="609"/>
    </location>
</feature>
<keyword evidence="13" id="KW-1185">Reference proteome</keyword>
<evidence type="ECO:0000256" key="6">
    <source>
        <dbReference type="ARBA" id="ARBA00023224"/>
    </source>
</evidence>
<dbReference type="Pfam" id="PF00387">
    <property type="entry name" value="PI-PLC-Y"/>
    <property type="match status" value="1"/>
</dbReference>
<dbReference type="InterPro" id="IPR002048">
    <property type="entry name" value="EF_hand_dom"/>
</dbReference>
<dbReference type="InterPro" id="IPR001192">
    <property type="entry name" value="PI-PLC_fam"/>
</dbReference>
<comment type="catalytic activity">
    <reaction evidence="7">
        <text>a 1,2-diacyl-sn-glycero-3-phospho-(1D-myo-inositol-4,5-bisphosphate) + H2O = 1D-myo-inositol 1,4,5-trisphosphate + a 1,2-diacyl-sn-glycerol + H(+)</text>
        <dbReference type="Rhea" id="RHEA:33179"/>
        <dbReference type="ChEBI" id="CHEBI:15377"/>
        <dbReference type="ChEBI" id="CHEBI:15378"/>
        <dbReference type="ChEBI" id="CHEBI:17815"/>
        <dbReference type="ChEBI" id="CHEBI:58456"/>
        <dbReference type="ChEBI" id="CHEBI:203600"/>
        <dbReference type="EC" id="3.1.4.11"/>
    </reaction>
</comment>
<dbReference type="PANTHER" id="PTHR10336:SF36">
    <property type="entry name" value="1-PHOSPHATIDYLINOSITOL 4,5-BISPHOSPHATE PHOSPHODIESTERASE BETA-4"/>
    <property type="match status" value="1"/>
</dbReference>
<feature type="compositionally biased region" description="Low complexity" evidence="8">
    <location>
        <begin position="649"/>
        <end position="662"/>
    </location>
</feature>
<dbReference type="PROSITE" id="PS50222">
    <property type="entry name" value="EF_HAND_2"/>
    <property type="match status" value="1"/>
</dbReference>
<dbReference type="Gene3D" id="2.60.40.150">
    <property type="entry name" value="C2 domain"/>
    <property type="match status" value="1"/>
</dbReference>
<dbReference type="InterPro" id="IPR011992">
    <property type="entry name" value="EF-hand-dom_pair"/>
</dbReference>
<proteinExistence type="predicted"/>
<keyword evidence="3" id="KW-0106">Calcium</keyword>
<keyword evidence="4 7" id="KW-0442">Lipid degradation</keyword>
<dbReference type="Gene3D" id="2.30.29.30">
    <property type="entry name" value="Pleckstrin-homology domain (PH domain)/Phosphotyrosine-binding domain (PTB)"/>
    <property type="match status" value="1"/>
</dbReference>
<dbReference type="Proteomes" id="UP001215598">
    <property type="component" value="Unassembled WGS sequence"/>
</dbReference>
<dbReference type="Gene3D" id="3.20.20.190">
    <property type="entry name" value="Phosphatidylinositol (PI) phosphodiesterase"/>
    <property type="match status" value="1"/>
</dbReference>
<dbReference type="SMART" id="SM00149">
    <property type="entry name" value="PLCYc"/>
    <property type="match status" value="1"/>
</dbReference>
<dbReference type="CDD" id="cd00275">
    <property type="entry name" value="C2_PLC_like"/>
    <property type="match status" value="1"/>
</dbReference>
<keyword evidence="5 7" id="KW-0443">Lipid metabolism</keyword>
<dbReference type="PROSITE" id="PS50004">
    <property type="entry name" value="C2"/>
    <property type="match status" value="1"/>
</dbReference>
<dbReference type="GO" id="GO:0048015">
    <property type="term" value="P:phosphatidylinositol-mediated signaling"/>
    <property type="evidence" value="ECO:0007669"/>
    <property type="project" value="TreeGrafter"/>
</dbReference>
<dbReference type="AlphaFoldDB" id="A0AAD7IIW7"/>
<evidence type="ECO:0000313" key="12">
    <source>
        <dbReference type="EMBL" id="KAJ7742571.1"/>
    </source>
</evidence>
<dbReference type="Pfam" id="PF00168">
    <property type="entry name" value="C2"/>
    <property type="match status" value="1"/>
</dbReference>
<organism evidence="12 13">
    <name type="scientific">Mycena metata</name>
    <dbReference type="NCBI Taxonomy" id="1033252"/>
    <lineage>
        <taxon>Eukaryota</taxon>
        <taxon>Fungi</taxon>
        <taxon>Dikarya</taxon>
        <taxon>Basidiomycota</taxon>
        <taxon>Agaricomycotina</taxon>
        <taxon>Agaricomycetes</taxon>
        <taxon>Agaricomycetidae</taxon>
        <taxon>Agaricales</taxon>
        <taxon>Marasmiineae</taxon>
        <taxon>Mycenaceae</taxon>
        <taxon>Mycena</taxon>
    </lineage>
</organism>
<dbReference type="PROSITE" id="PS00018">
    <property type="entry name" value="EF_HAND_1"/>
    <property type="match status" value="1"/>
</dbReference>
<evidence type="ECO:0000259" key="10">
    <source>
        <dbReference type="PROSITE" id="PS50008"/>
    </source>
</evidence>
<evidence type="ECO:0000256" key="2">
    <source>
        <dbReference type="ARBA" id="ARBA00022801"/>
    </source>
</evidence>
<gene>
    <name evidence="12" type="ORF">B0H16DRAFT_1563010</name>
</gene>
<dbReference type="InterPro" id="IPR011993">
    <property type="entry name" value="PH-like_dom_sf"/>
</dbReference>
<feature type="domain" description="PI-PLC Y-box" evidence="10">
    <location>
        <begin position="678"/>
        <end position="794"/>
    </location>
</feature>
<dbReference type="PRINTS" id="PR00390">
    <property type="entry name" value="PHPHLIPASEC"/>
</dbReference>
<evidence type="ECO:0000256" key="3">
    <source>
        <dbReference type="ARBA" id="ARBA00022837"/>
    </source>
</evidence>
<dbReference type="GO" id="GO:0005509">
    <property type="term" value="F:calcium ion binding"/>
    <property type="evidence" value="ECO:0007669"/>
    <property type="project" value="InterPro"/>
</dbReference>
<feature type="compositionally biased region" description="Low complexity" evidence="8">
    <location>
        <begin position="88"/>
        <end position="104"/>
    </location>
</feature>
<dbReference type="InterPro" id="IPR001711">
    <property type="entry name" value="PLipase_C_Pinositol-sp_Y"/>
</dbReference>
<evidence type="ECO:0000313" key="13">
    <source>
        <dbReference type="Proteomes" id="UP001215598"/>
    </source>
</evidence>
<dbReference type="CDD" id="cd08598">
    <property type="entry name" value="PI-PLC1c_yeast"/>
    <property type="match status" value="1"/>
</dbReference>
<dbReference type="SUPFAM" id="SSF50729">
    <property type="entry name" value="PH domain-like"/>
    <property type="match status" value="1"/>
</dbReference>
<evidence type="ECO:0000256" key="8">
    <source>
        <dbReference type="SAM" id="MobiDB-lite"/>
    </source>
</evidence>
<feature type="region of interest" description="Disordered" evidence="8">
    <location>
        <begin position="639"/>
        <end position="670"/>
    </location>
</feature>
<dbReference type="InterPro" id="IPR035892">
    <property type="entry name" value="C2_domain_sf"/>
</dbReference>
<keyword evidence="6" id="KW-0807">Transducer</keyword>
<dbReference type="GO" id="GO:0016042">
    <property type="term" value="P:lipid catabolic process"/>
    <property type="evidence" value="ECO:0007669"/>
    <property type="project" value="UniProtKB-KW"/>
</dbReference>
<dbReference type="GO" id="GO:0051209">
    <property type="term" value="P:release of sequestered calcium ion into cytosol"/>
    <property type="evidence" value="ECO:0007669"/>
    <property type="project" value="TreeGrafter"/>
</dbReference>
<dbReference type="EMBL" id="JARKIB010000094">
    <property type="protein sequence ID" value="KAJ7742571.1"/>
    <property type="molecule type" value="Genomic_DNA"/>
</dbReference>
<dbReference type="InterPro" id="IPR017946">
    <property type="entry name" value="PLC-like_Pdiesterase_TIM-brl"/>
</dbReference>
<dbReference type="InterPro" id="IPR000909">
    <property type="entry name" value="PLipase_C_PInositol-sp_X_dom"/>
</dbReference>
<keyword evidence="2 7" id="KW-0378">Hydrolase</keyword>
<dbReference type="PROSITE" id="PS50007">
    <property type="entry name" value="PIPLC_X_DOMAIN"/>
    <property type="match status" value="1"/>
</dbReference>
<evidence type="ECO:0000256" key="1">
    <source>
        <dbReference type="ARBA" id="ARBA00012368"/>
    </source>
</evidence>
<feature type="domain" description="EF-hand" evidence="11">
    <location>
        <begin position="260"/>
        <end position="295"/>
    </location>
</feature>
<name>A0AAD7IIW7_9AGAR</name>
<dbReference type="SMART" id="SM00148">
    <property type="entry name" value="PLCXc"/>
    <property type="match status" value="1"/>
</dbReference>
<comment type="caution">
    <text evidence="12">The sequence shown here is derived from an EMBL/GenBank/DDBJ whole genome shotgun (WGS) entry which is preliminary data.</text>
</comment>
<dbReference type="SUPFAM" id="SSF51695">
    <property type="entry name" value="PLC-like phosphodiesterases"/>
    <property type="match status" value="1"/>
</dbReference>
<sequence length="944" mass="105653">MESLAFHLDSHNIMDDAAQMRRRVMDSLAESVTHVTRLAPTINYPALDRNAPLYPGLPMPDSSRMLRLSPRRRLGASIRRRLGRIGRSKSPGSGEGTPRSSSSSVDDTVPKIVQEGIFLTKISAKKQRKLLFRLDPDRGQLIWESKFPSMPLKSFGREWTAKNYREKFQYLGDEYEDRWLTITYMVDGKYKTMHLLAPTKDVMDMWITALRRLFAAQTELLSGLSHGEMLEAVWERRYWNGRGFTFEDVEKLCKRLNATYPEDELRRIFEASDPNHNNCLDFEDFRQFVKLLKARPDIDRLYKRLIKERGYFDFDVFQTFMRDIQRTTLGTAELQALFDIYVYDSDPGSPFLSSPSTPSSSSTPPATISLESFASFLTSPDNPAFAEPAQRPQERKNHLPYHSKDILDEAMVGEAMGAPSETAFDGIGHDMTRPLSEYYISSSHNTYLAGHQLVGESTIEGYVRALQAGCRCVEIDIHPGNPAPLITHGNTLTSKLSVRAVCEAINQFAFAVSPYPLIISAEIHCSPAQQDMVVDIMTSVFGDKLIRAPVDGRPPIHELPSPHDLRGMIMLKAKNLYVSRDAPLVGGVQGTDVPYTSADSTEDSEMNGRFEDVSITSSSAPDPKRERPPLLQKATAAIKRVRSRSRGHSPSQSHSEAGSSPPSSYPRRHGKPKMSLALLALLVYTVGVKYRGINKKEEYAPQHMFSLSENTAGKLIRSGAVQDVIKHNRTHLVRIYPKGTRLKSSNYLPHGYWSAGAQLVAINWQTLDLGYMMNHAMFQRNGGSGYVLKPRALRLPNQKDLLAKKTEHLLEVGIISAQQLPPPKDSSGQPDTVGQRRPLRRGRGAALGLLPPPSPSSPSSSGNGSTIMYRTSAVKNNGFNPVWEEKLRIPFAQDGSKEDDEPLAVYCTSLACLQRGYRHIPLHDSQLSRYTFSTLFLKIGIVDL</sequence>
<dbReference type="SUPFAM" id="SSF49562">
    <property type="entry name" value="C2 domain (Calcium/lipid-binding domain, CaLB)"/>
    <property type="match status" value="1"/>
</dbReference>
<feature type="domain" description="C2" evidence="9">
    <location>
        <begin position="789"/>
        <end position="944"/>
    </location>
</feature>
<evidence type="ECO:0000256" key="5">
    <source>
        <dbReference type="ARBA" id="ARBA00023098"/>
    </source>
</evidence>
<protein>
    <recommendedName>
        <fullName evidence="1 7">Phosphoinositide phospholipase C</fullName>
        <ecNumber evidence="1 7">3.1.4.11</ecNumber>
    </recommendedName>
</protein>
<dbReference type="InterPro" id="IPR000008">
    <property type="entry name" value="C2_dom"/>
</dbReference>
<dbReference type="EC" id="3.1.4.11" evidence="1 7"/>
<dbReference type="SUPFAM" id="SSF47473">
    <property type="entry name" value="EF-hand"/>
    <property type="match status" value="1"/>
</dbReference>
<dbReference type="GO" id="GO:0004435">
    <property type="term" value="F:phosphatidylinositol-4,5-bisphosphate phospholipase C activity"/>
    <property type="evidence" value="ECO:0007669"/>
    <property type="project" value="UniProtKB-EC"/>
</dbReference>
<dbReference type="InterPro" id="IPR018247">
    <property type="entry name" value="EF_Hand_1_Ca_BS"/>
</dbReference>
<evidence type="ECO:0000259" key="9">
    <source>
        <dbReference type="PROSITE" id="PS50004"/>
    </source>
</evidence>
<evidence type="ECO:0000259" key="11">
    <source>
        <dbReference type="PROSITE" id="PS50222"/>
    </source>
</evidence>
<dbReference type="PANTHER" id="PTHR10336">
    <property type="entry name" value="PHOSPHOINOSITIDE-SPECIFIC PHOSPHOLIPASE C FAMILY PROTEIN"/>
    <property type="match status" value="1"/>
</dbReference>
<feature type="region of interest" description="Disordered" evidence="8">
    <location>
        <begin position="816"/>
        <end position="867"/>
    </location>
</feature>
<accession>A0AAD7IIW7</accession>
<dbReference type="SMART" id="SM00239">
    <property type="entry name" value="C2"/>
    <property type="match status" value="1"/>
</dbReference>
<reference evidence="12" key="1">
    <citation type="submission" date="2023-03" db="EMBL/GenBank/DDBJ databases">
        <title>Massive genome expansion in bonnet fungi (Mycena s.s.) driven by repeated elements and novel gene families across ecological guilds.</title>
        <authorList>
            <consortium name="Lawrence Berkeley National Laboratory"/>
            <person name="Harder C.B."/>
            <person name="Miyauchi S."/>
            <person name="Viragh M."/>
            <person name="Kuo A."/>
            <person name="Thoen E."/>
            <person name="Andreopoulos B."/>
            <person name="Lu D."/>
            <person name="Skrede I."/>
            <person name="Drula E."/>
            <person name="Henrissat B."/>
            <person name="Morin E."/>
            <person name="Kohler A."/>
            <person name="Barry K."/>
            <person name="LaButti K."/>
            <person name="Morin E."/>
            <person name="Salamov A."/>
            <person name="Lipzen A."/>
            <person name="Mereny Z."/>
            <person name="Hegedus B."/>
            <person name="Baldrian P."/>
            <person name="Stursova M."/>
            <person name="Weitz H."/>
            <person name="Taylor A."/>
            <person name="Grigoriev I.V."/>
            <person name="Nagy L.G."/>
            <person name="Martin F."/>
            <person name="Kauserud H."/>
        </authorList>
    </citation>
    <scope>NUCLEOTIDE SEQUENCE</scope>
    <source>
        <strain evidence="12">CBHHK182m</strain>
    </source>
</reference>
<feature type="region of interest" description="Disordered" evidence="8">
    <location>
        <begin position="79"/>
        <end position="107"/>
    </location>
</feature>